<name>A0A9P6HB16_9AGAM</name>
<keyword evidence="3" id="KW-1185">Reference proteome</keyword>
<dbReference type="EMBL" id="WIUZ02000010">
    <property type="protein sequence ID" value="KAF9783098.1"/>
    <property type="molecule type" value="Genomic_DNA"/>
</dbReference>
<dbReference type="Proteomes" id="UP000736335">
    <property type="component" value="Unassembled WGS sequence"/>
</dbReference>
<proteinExistence type="predicted"/>
<protein>
    <submittedName>
        <fullName evidence="2">Uncharacterized protein</fullName>
    </submittedName>
</protein>
<gene>
    <name evidence="2" type="ORF">BJ322DRAFT_135524</name>
</gene>
<reference evidence="2" key="1">
    <citation type="journal article" date="2020" name="Nat. Commun.">
        <title>Large-scale genome sequencing of mycorrhizal fungi provides insights into the early evolution of symbiotic traits.</title>
        <authorList>
            <person name="Miyauchi S."/>
            <person name="Kiss E."/>
            <person name="Kuo A."/>
            <person name="Drula E."/>
            <person name="Kohler A."/>
            <person name="Sanchez-Garcia M."/>
            <person name="Morin E."/>
            <person name="Andreopoulos B."/>
            <person name="Barry K.W."/>
            <person name="Bonito G."/>
            <person name="Buee M."/>
            <person name="Carver A."/>
            <person name="Chen C."/>
            <person name="Cichocki N."/>
            <person name="Clum A."/>
            <person name="Culley D."/>
            <person name="Crous P.W."/>
            <person name="Fauchery L."/>
            <person name="Girlanda M."/>
            <person name="Hayes R.D."/>
            <person name="Keri Z."/>
            <person name="LaButti K."/>
            <person name="Lipzen A."/>
            <person name="Lombard V."/>
            <person name="Magnuson J."/>
            <person name="Maillard F."/>
            <person name="Murat C."/>
            <person name="Nolan M."/>
            <person name="Ohm R.A."/>
            <person name="Pangilinan J."/>
            <person name="Pereira M.F."/>
            <person name="Perotto S."/>
            <person name="Peter M."/>
            <person name="Pfister S."/>
            <person name="Riley R."/>
            <person name="Sitrit Y."/>
            <person name="Stielow J.B."/>
            <person name="Szollosi G."/>
            <person name="Zifcakova L."/>
            <person name="Stursova M."/>
            <person name="Spatafora J.W."/>
            <person name="Tedersoo L."/>
            <person name="Vaario L.M."/>
            <person name="Yamada A."/>
            <person name="Yan M."/>
            <person name="Wang P."/>
            <person name="Xu J."/>
            <person name="Bruns T."/>
            <person name="Baldrian P."/>
            <person name="Vilgalys R."/>
            <person name="Dunand C."/>
            <person name="Henrissat B."/>
            <person name="Grigoriev I.V."/>
            <person name="Hibbett D."/>
            <person name="Nagy L.G."/>
            <person name="Martin F.M."/>
        </authorList>
    </citation>
    <scope>NUCLEOTIDE SEQUENCE</scope>
    <source>
        <strain evidence="2">UH-Tt-Lm1</strain>
    </source>
</reference>
<feature type="compositionally biased region" description="Low complexity" evidence="1">
    <location>
        <begin position="7"/>
        <end position="24"/>
    </location>
</feature>
<dbReference type="AlphaFoldDB" id="A0A9P6HB16"/>
<accession>A0A9P6HB16</accession>
<comment type="caution">
    <text evidence="2">The sequence shown here is derived from an EMBL/GenBank/DDBJ whole genome shotgun (WGS) entry which is preliminary data.</text>
</comment>
<sequence>MPNPLQRCSPSFSSRGRSTSHTRPGMGTLTLLTGFQGHTSPYTSFLTVILTSLLAPPFGTSTTQYLICSPGHLIIRTRLRSASFRIPRCALVKTKIRMDTTRTPRIIAWSLPEIVWLSPDLGRCDASSPPATSNCVTLPPSSDRAGSFTWVALDPPDCCGLASWFPRGADRYHVGRCGNFRSRAGLLGGFLVAIFDHMSPLLFTPHASYWQGRYKAENSVSVVTDRVTEYRNSPGCNEGKWGKLVEKSPLRR</sequence>
<evidence type="ECO:0000313" key="2">
    <source>
        <dbReference type="EMBL" id="KAF9783098.1"/>
    </source>
</evidence>
<evidence type="ECO:0000313" key="3">
    <source>
        <dbReference type="Proteomes" id="UP000736335"/>
    </source>
</evidence>
<reference evidence="2" key="2">
    <citation type="submission" date="2020-11" db="EMBL/GenBank/DDBJ databases">
        <authorList>
            <consortium name="DOE Joint Genome Institute"/>
            <person name="Kuo A."/>
            <person name="Miyauchi S."/>
            <person name="Kiss E."/>
            <person name="Drula E."/>
            <person name="Kohler A."/>
            <person name="Sanchez-Garcia M."/>
            <person name="Andreopoulos B."/>
            <person name="Barry K.W."/>
            <person name="Bonito G."/>
            <person name="Buee M."/>
            <person name="Carver A."/>
            <person name="Chen C."/>
            <person name="Cichocki N."/>
            <person name="Clum A."/>
            <person name="Culley D."/>
            <person name="Crous P.W."/>
            <person name="Fauchery L."/>
            <person name="Girlanda M."/>
            <person name="Hayes R."/>
            <person name="Keri Z."/>
            <person name="Labutti K."/>
            <person name="Lipzen A."/>
            <person name="Lombard V."/>
            <person name="Magnuson J."/>
            <person name="Maillard F."/>
            <person name="Morin E."/>
            <person name="Murat C."/>
            <person name="Nolan M."/>
            <person name="Ohm R."/>
            <person name="Pangilinan J."/>
            <person name="Pereira M."/>
            <person name="Perotto S."/>
            <person name="Peter M."/>
            <person name="Riley R."/>
            <person name="Sitrit Y."/>
            <person name="Stielow B."/>
            <person name="Szollosi G."/>
            <person name="Zifcakova L."/>
            <person name="Stursova M."/>
            <person name="Spatafora J.W."/>
            <person name="Tedersoo L."/>
            <person name="Vaario L.-M."/>
            <person name="Yamada A."/>
            <person name="Yan M."/>
            <person name="Wang P."/>
            <person name="Xu J."/>
            <person name="Bruns T."/>
            <person name="Baldrian P."/>
            <person name="Vilgalys R."/>
            <person name="Henrissat B."/>
            <person name="Grigoriev I.V."/>
            <person name="Hibbett D."/>
            <person name="Nagy L.G."/>
            <person name="Martin F.M."/>
        </authorList>
    </citation>
    <scope>NUCLEOTIDE SEQUENCE</scope>
    <source>
        <strain evidence="2">UH-Tt-Lm1</strain>
    </source>
</reference>
<organism evidence="2 3">
    <name type="scientific">Thelephora terrestris</name>
    <dbReference type="NCBI Taxonomy" id="56493"/>
    <lineage>
        <taxon>Eukaryota</taxon>
        <taxon>Fungi</taxon>
        <taxon>Dikarya</taxon>
        <taxon>Basidiomycota</taxon>
        <taxon>Agaricomycotina</taxon>
        <taxon>Agaricomycetes</taxon>
        <taxon>Thelephorales</taxon>
        <taxon>Thelephoraceae</taxon>
        <taxon>Thelephora</taxon>
    </lineage>
</organism>
<feature type="region of interest" description="Disordered" evidence="1">
    <location>
        <begin position="1"/>
        <end position="24"/>
    </location>
</feature>
<evidence type="ECO:0000256" key="1">
    <source>
        <dbReference type="SAM" id="MobiDB-lite"/>
    </source>
</evidence>